<dbReference type="Gramene" id="rna-AYBTSS11_LOCUS23177">
    <property type="protein sequence ID" value="CAJ1971179.1"/>
    <property type="gene ID" value="gene-AYBTSS11_LOCUS23177"/>
</dbReference>
<proteinExistence type="predicted"/>
<evidence type="ECO:0000313" key="3">
    <source>
        <dbReference type="Proteomes" id="UP001189624"/>
    </source>
</evidence>
<feature type="compositionally biased region" description="Basic and acidic residues" evidence="1">
    <location>
        <begin position="90"/>
        <end position="103"/>
    </location>
</feature>
<feature type="compositionally biased region" description="Polar residues" evidence="1">
    <location>
        <begin position="104"/>
        <end position="118"/>
    </location>
</feature>
<reference evidence="2" key="1">
    <citation type="submission" date="2023-10" db="EMBL/GenBank/DDBJ databases">
        <authorList>
            <person name="Domelevo Entfellner J.-B."/>
        </authorList>
    </citation>
    <scope>NUCLEOTIDE SEQUENCE</scope>
</reference>
<feature type="region of interest" description="Disordered" evidence="1">
    <location>
        <begin position="51"/>
        <end position="118"/>
    </location>
</feature>
<keyword evidence="3" id="KW-1185">Reference proteome</keyword>
<accession>A0AA86SUS1</accession>
<organism evidence="2 3">
    <name type="scientific">Sphenostylis stenocarpa</name>
    <dbReference type="NCBI Taxonomy" id="92480"/>
    <lineage>
        <taxon>Eukaryota</taxon>
        <taxon>Viridiplantae</taxon>
        <taxon>Streptophyta</taxon>
        <taxon>Embryophyta</taxon>
        <taxon>Tracheophyta</taxon>
        <taxon>Spermatophyta</taxon>
        <taxon>Magnoliopsida</taxon>
        <taxon>eudicotyledons</taxon>
        <taxon>Gunneridae</taxon>
        <taxon>Pentapetalae</taxon>
        <taxon>rosids</taxon>
        <taxon>fabids</taxon>
        <taxon>Fabales</taxon>
        <taxon>Fabaceae</taxon>
        <taxon>Papilionoideae</taxon>
        <taxon>50 kb inversion clade</taxon>
        <taxon>NPAAA clade</taxon>
        <taxon>indigoferoid/millettioid clade</taxon>
        <taxon>Phaseoleae</taxon>
        <taxon>Sphenostylis</taxon>
    </lineage>
</organism>
<evidence type="ECO:0000313" key="2">
    <source>
        <dbReference type="EMBL" id="CAJ1971179.1"/>
    </source>
</evidence>
<dbReference type="AlphaFoldDB" id="A0AA86SUS1"/>
<dbReference type="Proteomes" id="UP001189624">
    <property type="component" value="Chromosome 8"/>
</dbReference>
<dbReference type="EMBL" id="OY731405">
    <property type="protein sequence ID" value="CAJ1971179.1"/>
    <property type="molecule type" value="Genomic_DNA"/>
</dbReference>
<protein>
    <submittedName>
        <fullName evidence="2">Uncharacterized protein</fullName>
    </submittedName>
</protein>
<sequence>MRKQEIRQSKQLVEMITVKIMKCHHQFSSGHTRKQIASDLKNILKKTMLAKPQHTAATIEEGKSAQTPKQNIGEHSDSVMPPPRGSHCLPKVERENTRLEHSKFNTQESKSIITSKAK</sequence>
<gene>
    <name evidence="2" type="ORF">AYBTSS11_LOCUS23177</name>
</gene>
<evidence type="ECO:0000256" key="1">
    <source>
        <dbReference type="SAM" id="MobiDB-lite"/>
    </source>
</evidence>
<name>A0AA86SUS1_9FABA</name>